<reference evidence="4" key="1">
    <citation type="submission" date="2022-11" db="EMBL/GenBank/DDBJ databases">
        <authorList>
            <person name="Petersen C."/>
        </authorList>
    </citation>
    <scope>NUCLEOTIDE SEQUENCE</scope>
    <source>
        <strain evidence="4">IBT 34128</strain>
    </source>
</reference>
<dbReference type="PANTHER" id="PTHR38422:SF1">
    <property type="entry name" value="SOMETHING ABOUT SILENCING PROTEIN 4"/>
    <property type="match status" value="1"/>
</dbReference>
<feature type="compositionally biased region" description="Low complexity" evidence="2">
    <location>
        <begin position="1"/>
        <end position="11"/>
    </location>
</feature>
<accession>A0A9W9KQU3</accession>
<evidence type="ECO:0000259" key="3">
    <source>
        <dbReference type="Pfam" id="PF15460"/>
    </source>
</evidence>
<dbReference type="EMBL" id="JAPMSZ010000001">
    <property type="protein sequence ID" value="KAJ5114496.1"/>
    <property type="molecule type" value="Genomic_DNA"/>
</dbReference>
<feature type="compositionally biased region" description="Basic residues" evidence="2">
    <location>
        <begin position="74"/>
        <end position="85"/>
    </location>
</feature>
<dbReference type="Proteomes" id="UP001141434">
    <property type="component" value="Unassembled WGS sequence"/>
</dbReference>
<dbReference type="GO" id="GO:0033255">
    <property type="term" value="C:SAS acetyltransferase complex"/>
    <property type="evidence" value="ECO:0007669"/>
    <property type="project" value="InterPro"/>
</dbReference>
<dbReference type="GeneID" id="81390007"/>
<feature type="compositionally biased region" description="Basic and acidic residues" evidence="2">
    <location>
        <begin position="439"/>
        <end position="449"/>
    </location>
</feature>
<proteinExistence type="predicted"/>
<dbReference type="RefSeq" id="XP_056515689.1">
    <property type="nucleotide sequence ID" value="XM_056650839.1"/>
</dbReference>
<gene>
    <name evidence="4" type="ORF">NUU61_000255</name>
</gene>
<evidence type="ECO:0000256" key="1">
    <source>
        <dbReference type="SAM" id="Coils"/>
    </source>
</evidence>
<sequence length="647" mass="71032">MALLSRSSLRGSVRRPPDGHPDDGLTPPMKKPRTQPENGPSRRRRSSPDCLDTTVDNPPSAGQPRSAKPPVKPARPRASTRRTRRASSSSNNSVASSQLATDGTPRPNGNGSATARGTPGHQTPSVADLQHGARESPDPLDTISPAVTTPAVKLDTVTPSAAVDSATKPANPPATIRTTRRSDGRPTSAGDTAKADGTIATVGQSEEPVSMGGTRSSQKRKSDAVDSERPAPTRTPAERRSLRSTDGGSRCKSELVQYFHNYEQLISLEDPKPGKYGCSPYESNLMADINAGKEFLAASTTIALVDDLSEPLPLPSTPDPTPFGNPLQNLHNCEVITLPRAASSPSGAKSLSEETYFRSHRKFERQEKQLRNIERDRAQHEKQQVDRLLDELRGHDWLRVMGLTGVHDSEKKLYEPKRDLLIQELEALVNKFQVWKDEERRRKLAKDKPLPGPDTETESHAPSRKRSRPAEEPEMESSPAPGTDSQSTPDPNDVDAWAARQLHQEARSASVAKRRKSTSSSRKPKTDRDGDDEVIEPSAETKTTPKHKKNQPNSKPAPLAIEPLFIPDPPLPDKPFTSFYSQRQLRDSTIAASKGTRRGHRGSILAFGHPIPETKEQEFEPPFDILTPDAIQSSQRKRRRMNRLSRG</sequence>
<evidence type="ECO:0000256" key="2">
    <source>
        <dbReference type="SAM" id="MobiDB-lite"/>
    </source>
</evidence>
<comment type="caution">
    <text evidence="4">The sequence shown here is derived from an EMBL/GenBank/DDBJ whole genome shotgun (WGS) entry which is preliminary data.</text>
</comment>
<feature type="compositionally biased region" description="Basic and acidic residues" evidence="2">
    <location>
        <begin position="220"/>
        <end position="249"/>
    </location>
</feature>
<organism evidence="4 5">
    <name type="scientific">Penicillium alfredii</name>
    <dbReference type="NCBI Taxonomy" id="1506179"/>
    <lineage>
        <taxon>Eukaryota</taxon>
        <taxon>Fungi</taxon>
        <taxon>Dikarya</taxon>
        <taxon>Ascomycota</taxon>
        <taxon>Pezizomycotina</taxon>
        <taxon>Eurotiomycetes</taxon>
        <taxon>Eurotiomycetidae</taxon>
        <taxon>Eurotiales</taxon>
        <taxon>Aspergillaceae</taxon>
        <taxon>Penicillium</taxon>
    </lineage>
</organism>
<dbReference type="InterPro" id="IPR038988">
    <property type="entry name" value="Sas4"/>
</dbReference>
<dbReference type="GO" id="GO:0004402">
    <property type="term" value="F:histone acetyltransferase activity"/>
    <property type="evidence" value="ECO:0007669"/>
    <property type="project" value="TreeGrafter"/>
</dbReference>
<keyword evidence="5" id="KW-1185">Reference proteome</keyword>
<feature type="compositionally biased region" description="Basic residues" evidence="2">
    <location>
        <begin position="635"/>
        <end position="647"/>
    </location>
</feature>
<reference evidence="4" key="2">
    <citation type="journal article" date="2023" name="IMA Fungus">
        <title>Comparative genomic study of the Penicillium genus elucidates a diverse pangenome and 15 lateral gene transfer events.</title>
        <authorList>
            <person name="Petersen C."/>
            <person name="Sorensen T."/>
            <person name="Nielsen M.R."/>
            <person name="Sondergaard T.E."/>
            <person name="Sorensen J.L."/>
            <person name="Fitzpatrick D.A."/>
            <person name="Frisvad J.C."/>
            <person name="Nielsen K.L."/>
        </authorList>
    </citation>
    <scope>NUCLEOTIDE SEQUENCE</scope>
    <source>
        <strain evidence="4">IBT 34128</strain>
    </source>
</reference>
<name>A0A9W9KQU3_9EURO</name>
<feature type="coiled-coil region" evidence="1">
    <location>
        <begin position="363"/>
        <end position="395"/>
    </location>
</feature>
<dbReference type="PANTHER" id="PTHR38422">
    <property type="entry name" value="SOMETHING ABOUT SILENCING PROTEIN 4"/>
    <property type="match status" value="1"/>
</dbReference>
<dbReference type="OrthoDB" id="1938992at2759"/>
<protein>
    <recommendedName>
        <fullName evidence="3">Something about silencing protein 4 domain-containing protein</fullName>
    </recommendedName>
</protein>
<feature type="region of interest" description="Disordered" evidence="2">
    <location>
        <begin position="439"/>
        <end position="647"/>
    </location>
</feature>
<dbReference type="InterPro" id="IPR029184">
    <property type="entry name" value="Sas4_dom"/>
</dbReference>
<dbReference type="Pfam" id="PF15460">
    <property type="entry name" value="SAS4"/>
    <property type="match status" value="1"/>
</dbReference>
<feature type="region of interest" description="Disordered" evidence="2">
    <location>
        <begin position="1"/>
        <end position="249"/>
    </location>
</feature>
<feature type="compositionally biased region" description="Polar residues" evidence="2">
    <location>
        <begin position="107"/>
        <end position="125"/>
    </location>
</feature>
<feature type="domain" description="Something about silencing protein 4" evidence="3">
    <location>
        <begin position="351"/>
        <end position="443"/>
    </location>
</feature>
<keyword evidence="1" id="KW-0175">Coiled coil</keyword>
<evidence type="ECO:0000313" key="5">
    <source>
        <dbReference type="Proteomes" id="UP001141434"/>
    </source>
</evidence>
<dbReference type="AlphaFoldDB" id="A0A9W9KQU3"/>
<evidence type="ECO:0000313" key="4">
    <source>
        <dbReference type="EMBL" id="KAJ5114496.1"/>
    </source>
</evidence>
<feature type="compositionally biased region" description="Basic residues" evidence="2">
    <location>
        <begin position="512"/>
        <end position="525"/>
    </location>
</feature>
<feature type="compositionally biased region" description="Low complexity" evidence="2">
    <location>
        <begin position="86"/>
        <end position="97"/>
    </location>
</feature>